<dbReference type="RefSeq" id="WP_320689250.1">
    <property type="nucleotide sequence ID" value="NZ_JAXBLV010000227.1"/>
</dbReference>
<evidence type="ECO:0000313" key="2">
    <source>
        <dbReference type="Proteomes" id="UP001272242"/>
    </source>
</evidence>
<organism evidence="1 2">
    <name type="scientific">Gemmata algarum</name>
    <dbReference type="NCBI Taxonomy" id="2975278"/>
    <lineage>
        <taxon>Bacteria</taxon>
        <taxon>Pseudomonadati</taxon>
        <taxon>Planctomycetota</taxon>
        <taxon>Planctomycetia</taxon>
        <taxon>Gemmatales</taxon>
        <taxon>Gemmataceae</taxon>
        <taxon>Gemmata</taxon>
    </lineage>
</organism>
<gene>
    <name evidence="1" type="primary">csx15</name>
    <name evidence="1" type="ORF">R5W23_004468</name>
</gene>
<sequence length="126" mass="14163">MLLLNFAHPLTNTHLARITELAGRDIERLLAISTHFDHAQSFVEQTHALLNSIGLETNQWQTLPLMVNLPSFAPIAAILLAELHGRCGYFPTTIRLRPIAGSVPSMFEVAELLHLQAIRDHARLRR</sequence>
<name>A0ABU5F6Q1_9BACT</name>
<keyword evidence="2" id="KW-1185">Reference proteome</keyword>
<comment type="caution">
    <text evidence="1">The sequence shown here is derived from an EMBL/GenBank/DDBJ whole genome shotgun (WGS) entry which is preliminary data.</text>
</comment>
<reference evidence="2" key="1">
    <citation type="journal article" date="2023" name="Mar. Drugs">
        <title>Gemmata algarum, a Novel Planctomycete Isolated from an Algal Mat, Displays Antimicrobial Activity.</title>
        <authorList>
            <person name="Kumar G."/>
            <person name="Kallscheuer N."/>
            <person name="Kashif M."/>
            <person name="Ahamad S."/>
            <person name="Jagadeeshwari U."/>
            <person name="Pannikurungottu S."/>
            <person name="Haufschild T."/>
            <person name="Kabuu M."/>
            <person name="Sasikala C."/>
            <person name="Jogler C."/>
            <person name="Ramana C."/>
        </authorList>
    </citation>
    <scope>NUCLEOTIDE SEQUENCE [LARGE SCALE GENOMIC DNA]</scope>
    <source>
        <strain evidence="2">JC673</strain>
    </source>
</reference>
<dbReference type="EMBL" id="JAXBLV010000227">
    <property type="protein sequence ID" value="MDY3562985.1"/>
    <property type="molecule type" value="Genomic_DNA"/>
</dbReference>
<proteinExistence type="predicted"/>
<accession>A0ABU5F6Q1</accession>
<dbReference type="NCBIfam" id="NF040560">
    <property type="entry name" value="CAS_Csx15"/>
    <property type="match status" value="1"/>
</dbReference>
<evidence type="ECO:0000313" key="1">
    <source>
        <dbReference type="EMBL" id="MDY3562985.1"/>
    </source>
</evidence>
<dbReference type="CDD" id="cd09766">
    <property type="entry name" value="Csx15_I-U"/>
    <property type="match status" value="1"/>
</dbReference>
<protein>
    <submittedName>
        <fullName evidence="1">CRISPR-associated protein Csx15</fullName>
    </submittedName>
</protein>
<dbReference type="Proteomes" id="UP001272242">
    <property type="component" value="Unassembled WGS sequence"/>
</dbReference>